<dbReference type="SMART" id="SM00689">
    <property type="entry name" value="DM6"/>
    <property type="match status" value="1"/>
</dbReference>
<dbReference type="OMA" id="FQMSIFC"/>
<name>B4MRG9_DROWI</name>
<dbReference type="PANTHER" id="PTHR20977:SF0">
    <property type="entry name" value="AT13385P-RELATED"/>
    <property type="match status" value="1"/>
</dbReference>
<protein>
    <submittedName>
        <fullName evidence="1">Uncharacterized protein</fullName>
    </submittedName>
</protein>
<dbReference type="HOGENOM" id="CLU_1086907_0_0_1"/>
<dbReference type="InParanoid" id="B4MRG9"/>
<accession>B4MRG9</accession>
<reference evidence="1 2" key="1">
    <citation type="journal article" date="2007" name="Nature">
        <title>Evolution of genes and genomes on the Drosophila phylogeny.</title>
        <authorList>
            <consortium name="Drosophila 12 Genomes Consortium"/>
            <person name="Clark A.G."/>
            <person name="Eisen M.B."/>
            <person name="Smith D.R."/>
            <person name="Bergman C.M."/>
            <person name="Oliver B."/>
            <person name="Markow T.A."/>
            <person name="Kaufman T.C."/>
            <person name="Kellis M."/>
            <person name="Gelbart W."/>
            <person name="Iyer V.N."/>
            <person name="Pollard D.A."/>
            <person name="Sackton T.B."/>
            <person name="Larracuente A.M."/>
            <person name="Singh N.D."/>
            <person name="Abad J.P."/>
            <person name="Abt D.N."/>
            <person name="Adryan B."/>
            <person name="Aguade M."/>
            <person name="Akashi H."/>
            <person name="Anderson W.W."/>
            <person name="Aquadro C.F."/>
            <person name="Ardell D.H."/>
            <person name="Arguello R."/>
            <person name="Artieri C.G."/>
            <person name="Barbash D.A."/>
            <person name="Barker D."/>
            <person name="Barsanti P."/>
            <person name="Batterham P."/>
            <person name="Batzoglou S."/>
            <person name="Begun D."/>
            <person name="Bhutkar A."/>
            <person name="Blanco E."/>
            <person name="Bosak S.A."/>
            <person name="Bradley R.K."/>
            <person name="Brand A.D."/>
            <person name="Brent M.R."/>
            <person name="Brooks A.N."/>
            <person name="Brown R.H."/>
            <person name="Butlin R.K."/>
            <person name="Caggese C."/>
            <person name="Calvi B.R."/>
            <person name="Bernardo de Carvalho A."/>
            <person name="Caspi A."/>
            <person name="Castrezana S."/>
            <person name="Celniker S.E."/>
            <person name="Chang J.L."/>
            <person name="Chapple C."/>
            <person name="Chatterji S."/>
            <person name="Chinwalla A."/>
            <person name="Civetta A."/>
            <person name="Clifton S.W."/>
            <person name="Comeron J.M."/>
            <person name="Costello J.C."/>
            <person name="Coyne J.A."/>
            <person name="Daub J."/>
            <person name="David R.G."/>
            <person name="Delcher A.L."/>
            <person name="Delehaunty K."/>
            <person name="Do C.B."/>
            <person name="Ebling H."/>
            <person name="Edwards K."/>
            <person name="Eickbush T."/>
            <person name="Evans J.D."/>
            <person name="Filipski A."/>
            <person name="Findeiss S."/>
            <person name="Freyhult E."/>
            <person name="Fulton L."/>
            <person name="Fulton R."/>
            <person name="Garcia A.C."/>
            <person name="Gardiner A."/>
            <person name="Garfield D.A."/>
            <person name="Garvin B.E."/>
            <person name="Gibson G."/>
            <person name="Gilbert D."/>
            <person name="Gnerre S."/>
            <person name="Godfrey J."/>
            <person name="Good R."/>
            <person name="Gotea V."/>
            <person name="Gravely B."/>
            <person name="Greenberg A.J."/>
            <person name="Griffiths-Jones S."/>
            <person name="Gross S."/>
            <person name="Guigo R."/>
            <person name="Gustafson E.A."/>
            <person name="Haerty W."/>
            <person name="Hahn M.W."/>
            <person name="Halligan D.L."/>
            <person name="Halpern A.L."/>
            <person name="Halter G.M."/>
            <person name="Han M.V."/>
            <person name="Heger A."/>
            <person name="Hillier L."/>
            <person name="Hinrichs A.S."/>
            <person name="Holmes I."/>
            <person name="Hoskins R.A."/>
            <person name="Hubisz M.J."/>
            <person name="Hultmark D."/>
            <person name="Huntley M.A."/>
            <person name="Jaffe D.B."/>
            <person name="Jagadeeshan S."/>
            <person name="Jeck W.R."/>
            <person name="Johnson J."/>
            <person name="Jones C.D."/>
            <person name="Jordan W.C."/>
            <person name="Karpen G.H."/>
            <person name="Kataoka E."/>
            <person name="Keightley P.D."/>
            <person name="Kheradpour P."/>
            <person name="Kirkness E.F."/>
            <person name="Koerich L.B."/>
            <person name="Kristiansen K."/>
            <person name="Kudrna D."/>
            <person name="Kulathinal R.J."/>
            <person name="Kumar S."/>
            <person name="Kwok R."/>
            <person name="Lander E."/>
            <person name="Langley C.H."/>
            <person name="Lapoint R."/>
            <person name="Lazzaro B.P."/>
            <person name="Lee S.J."/>
            <person name="Levesque L."/>
            <person name="Li R."/>
            <person name="Lin C.F."/>
            <person name="Lin M.F."/>
            <person name="Lindblad-Toh K."/>
            <person name="Llopart A."/>
            <person name="Long M."/>
            <person name="Low L."/>
            <person name="Lozovsky E."/>
            <person name="Lu J."/>
            <person name="Luo M."/>
            <person name="Machado C.A."/>
            <person name="Makalowski W."/>
            <person name="Marzo M."/>
            <person name="Matsuda M."/>
            <person name="Matzkin L."/>
            <person name="McAllister B."/>
            <person name="McBride C.S."/>
            <person name="McKernan B."/>
            <person name="McKernan K."/>
            <person name="Mendez-Lago M."/>
            <person name="Minx P."/>
            <person name="Mollenhauer M.U."/>
            <person name="Montooth K."/>
            <person name="Mount S.M."/>
            <person name="Mu X."/>
            <person name="Myers E."/>
            <person name="Negre B."/>
            <person name="Newfeld S."/>
            <person name="Nielsen R."/>
            <person name="Noor M.A."/>
            <person name="O'Grady P."/>
            <person name="Pachter L."/>
            <person name="Papaceit M."/>
            <person name="Parisi M.J."/>
            <person name="Parisi M."/>
            <person name="Parts L."/>
            <person name="Pedersen J.S."/>
            <person name="Pesole G."/>
            <person name="Phillippy A.M."/>
            <person name="Ponting C.P."/>
            <person name="Pop M."/>
            <person name="Porcelli D."/>
            <person name="Powell J.R."/>
            <person name="Prohaska S."/>
            <person name="Pruitt K."/>
            <person name="Puig M."/>
            <person name="Quesneville H."/>
            <person name="Ram K.R."/>
            <person name="Rand D."/>
            <person name="Rasmussen M.D."/>
            <person name="Reed L.K."/>
            <person name="Reenan R."/>
            <person name="Reily A."/>
            <person name="Remington K.A."/>
            <person name="Rieger T.T."/>
            <person name="Ritchie M.G."/>
            <person name="Robin C."/>
            <person name="Rogers Y.H."/>
            <person name="Rohde C."/>
            <person name="Rozas J."/>
            <person name="Rubenfield M.J."/>
            <person name="Ruiz A."/>
            <person name="Russo S."/>
            <person name="Salzberg S.L."/>
            <person name="Sanchez-Gracia A."/>
            <person name="Saranga D.J."/>
            <person name="Sato H."/>
            <person name="Schaeffer S.W."/>
            <person name="Schatz M.C."/>
            <person name="Schlenke T."/>
            <person name="Schwartz R."/>
            <person name="Segarra C."/>
            <person name="Singh R.S."/>
            <person name="Sirot L."/>
            <person name="Sirota M."/>
            <person name="Sisneros N.B."/>
            <person name="Smith C.D."/>
            <person name="Smith T.F."/>
            <person name="Spieth J."/>
            <person name="Stage D.E."/>
            <person name="Stark A."/>
            <person name="Stephan W."/>
            <person name="Strausberg R.L."/>
            <person name="Strempel S."/>
            <person name="Sturgill D."/>
            <person name="Sutton G."/>
            <person name="Sutton G.G."/>
            <person name="Tao W."/>
            <person name="Teichmann S."/>
            <person name="Tobari Y.N."/>
            <person name="Tomimura Y."/>
            <person name="Tsolas J.M."/>
            <person name="Valente V.L."/>
            <person name="Venter E."/>
            <person name="Venter J.C."/>
            <person name="Vicario S."/>
            <person name="Vieira F.G."/>
            <person name="Vilella A.J."/>
            <person name="Villasante A."/>
            <person name="Walenz B."/>
            <person name="Wang J."/>
            <person name="Wasserman M."/>
            <person name="Watts T."/>
            <person name="Wilson D."/>
            <person name="Wilson R.K."/>
            <person name="Wing R.A."/>
            <person name="Wolfner M.F."/>
            <person name="Wong A."/>
            <person name="Wong G.K."/>
            <person name="Wu C.I."/>
            <person name="Wu G."/>
            <person name="Yamamoto D."/>
            <person name="Yang H.P."/>
            <person name="Yang S.P."/>
            <person name="Yorke J.A."/>
            <person name="Yoshida K."/>
            <person name="Zdobnov E."/>
            <person name="Zhang P."/>
            <person name="Zhang Y."/>
            <person name="Zimin A.V."/>
            <person name="Baldwin J."/>
            <person name="Abdouelleil A."/>
            <person name="Abdulkadir J."/>
            <person name="Abebe A."/>
            <person name="Abera B."/>
            <person name="Abreu J."/>
            <person name="Acer S.C."/>
            <person name="Aftuck L."/>
            <person name="Alexander A."/>
            <person name="An P."/>
            <person name="Anderson E."/>
            <person name="Anderson S."/>
            <person name="Arachi H."/>
            <person name="Azer M."/>
            <person name="Bachantsang P."/>
            <person name="Barry A."/>
            <person name="Bayul T."/>
            <person name="Berlin A."/>
            <person name="Bessette D."/>
            <person name="Bloom T."/>
            <person name="Blye J."/>
            <person name="Boguslavskiy L."/>
            <person name="Bonnet C."/>
            <person name="Boukhgalter B."/>
            <person name="Bourzgui I."/>
            <person name="Brown A."/>
            <person name="Cahill P."/>
            <person name="Channer S."/>
            <person name="Cheshatsang Y."/>
            <person name="Chuda L."/>
            <person name="Citroen M."/>
            <person name="Collymore A."/>
            <person name="Cooke P."/>
            <person name="Costello M."/>
            <person name="D'Aco K."/>
            <person name="Daza R."/>
            <person name="De Haan G."/>
            <person name="DeGray S."/>
            <person name="DeMaso C."/>
            <person name="Dhargay N."/>
            <person name="Dooley K."/>
            <person name="Dooley E."/>
            <person name="Doricent M."/>
            <person name="Dorje P."/>
            <person name="Dorjee K."/>
            <person name="Dupes A."/>
            <person name="Elong R."/>
            <person name="Falk J."/>
            <person name="Farina A."/>
            <person name="Faro S."/>
            <person name="Ferguson D."/>
            <person name="Fisher S."/>
            <person name="Foley C.D."/>
            <person name="Franke A."/>
            <person name="Friedrich D."/>
            <person name="Gadbois L."/>
            <person name="Gearin G."/>
            <person name="Gearin C.R."/>
            <person name="Giannoukos G."/>
            <person name="Goode T."/>
            <person name="Graham J."/>
            <person name="Grandbois E."/>
            <person name="Grewal S."/>
            <person name="Gyaltsen K."/>
            <person name="Hafez N."/>
            <person name="Hagos B."/>
            <person name="Hall J."/>
            <person name="Henson C."/>
            <person name="Hollinger A."/>
            <person name="Honan T."/>
            <person name="Huard M.D."/>
            <person name="Hughes L."/>
            <person name="Hurhula B."/>
            <person name="Husby M.E."/>
            <person name="Kamat A."/>
            <person name="Kanga B."/>
            <person name="Kashin S."/>
            <person name="Khazanovich D."/>
            <person name="Kisner P."/>
            <person name="Lance K."/>
            <person name="Lara M."/>
            <person name="Lee W."/>
            <person name="Lennon N."/>
            <person name="Letendre F."/>
            <person name="LeVine R."/>
            <person name="Lipovsky A."/>
            <person name="Liu X."/>
            <person name="Liu J."/>
            <person name="Liu S."/>
            <person name="Lokyitsang T."/>
            <person name="Lokyitsang Y."/>
            <person name="Lubonja R."/>
            <person name="Lui A."/>
            <person name="MacDonald P."/>
            <person name="Magnisalis V."/>
            <person name="Maru K."/>
            <person name="Matthews C."/>
            <person name="McCusker W."/>
            <person name="McDonough S."/>
            <person name="Mehta T."/>
            <person name="Meldrim J."/>
            <person name="Meneus L."/>
            <person name="Mihai O."/>
            <person name="Mihalev A."/>
            <person name="Mihova T."/>
            <person name="Mittelman R."/>
            <person name="Mlenga V."/>
            <person name="Montmayeur A."/>
            <person name="Mulrain L."/>
            <person name="Navidi A."/>
            <person name="Naylor J."/>
            <person name="Negash T."/>
            <person name="Nguyen T."/>
            <person name="Nguyen N."/>
            <person name="Nicol R."/>
            <person name="Norbu C."/>
            <person name="Norbu N."/>
            <person name="Novod N."/>
            <person name="O'Neill B."/>
            <person name="Osman S."/>
            <person name="Markiewicz E."/>
            <person name="Oyono O.L."/>
            <person name="Patti C."/>
            <person name="Phunkhang P."/>
            <person name="Pierre F."/>
            <person name="Priest M."/>
            <person name="Raghuraman S."/>
            <person name="Rege F."/>
            <person name="Reyes R."/>
            <person name="Rise C."/>
            <person name="Rogov P."/>
            <person name="Ross K."/>
            <person name="Ryan E."/>
            <person name="Settipalli S."/>
            <person name="Shea T."/>
            <person name="Sherpa N."/>
            <person name="Shi L."/>
            <person name="Shih D."/>
            <person name="Sparrow T."/>
            <person name="Spaulding J."/>
            <person name="Stalker J."/>
            <person name="Stange-Thomann N."/>
            <person name="Stavropoulos S."/>
            <person name="Stone C."/>
            <person name="Strader C."/>
            <person name="Tesfaye S."/>
            <person name="Thomson T."/>
            <person name="Thoulutsang Y."/>
            <person name="Thoulutsang D."/>
            <person name="Topham K."/>
            <person name="Topping I."/>
            <person name="Tsamla T."/>
            <person name="Vassiliev H."/>
            <person name="Vo A."/>
            <person name="Wangchuk T."/>
            <person name="Wangdi T."/>
            <person name="Weiand M."/>
            <person name="Wilkinson J."/>
            <person name="Wilson A."/>
            <person name="Yadav S."/>
            <person name="Young G."/>
            <person name="Yu Q."/>
            <person name="Zembek L."/>
            <person name="Zhong D."/>
            <person name="Zimmer A."/>
            <person name="Zwirko Z."/>
            <person name="Jaffe D.B."/>
            <person name="Alvarez P."/>
            <person name="Brockman W."/>
            <person name="Butler J."/>
            <person name="Chin C."/>
            <person name="Gnerre S."/>
            <person name="Grabherr M."/>
            <person name="Kleber M."/>
            <person name="Mauceli E."/>
            <person name="MacCallum I."/>
        </authorList>
    </citation>
    <scope>NUCLEOTIDE SEQUENCE [LARGE SCALE GENOMIC DNA]</scope>
    <source>
        <strain evidence="2">Tucson 14030-0811.24</strain>
    </source>
</reference>
<dbReference type="eggNOG" id="ENOG502TCEU">
    <property type="taxonomic scope" value="Eukaryota"/>
</dbReference>
<organism evidence="1 2">
    <name type="scientific">Drosophila willistoni</name>
    <name type="common">Fruit fly</name>
    <dbReference type="NCBI Taxonomy" id="7260"/>
    <lineage>
        <taxon>Eukaryota</taxon>
        <taxon>Metazoa</taxon>
        <taxon>Ecdysozoa</taxon>
        <taxon>Arthropoda</taxon>
        <taxon>Hexapoda</taxon>
        <taxon>Insecta</taxon>
        <taxon>Pterygota</taxon>
        <taxon>Neoptera</taxon>
        <taxon>Endopterygota</taxon>
        <taxon>Diptera</taxon>
        <taxon>Brachycera</taxon>
        <taxon>Muscomorpha</taxon>
        <taxon>Ephydroidea</taxon>
        <taxon>Drosophilidae</taxon>
        <taxon>Drosophila</taxon>
        <taxon>Sophophora</taxon>
    </lineage>
</organism>
<dbReference type="OrthoDB" id="7812215at2759"/>
<gene>
    <name evidence="1" type="primary">Dwil\GK15759</name>
    <name evidence="1" type="ORF">Dwil_GK15759</name>
</gene>
<dbReference type="PANTHER" id="PTHR20977">
    <property type="entry name" value="AT13385P-RELATED"/>
    <property type="match status" value="1"/>
</dbReference>
<dbReference type="EMBL" id="CH963850">
    <property type="protein sequence ID" value="EDW74708.1"/>
    <property type="molecule type" value="Genomic_DNA"/>
</dbReference>
<dbReference type="KEGG" id="dwi:6640781"/>
<proteinExistence type="predicted"/>
<dbReference type="FunCoup" id="B4MRG9">
    <property type="interactions" value="49"/>
</dbReference>
<sequence length="265" mass="31488">MLTKSSHVQWNLLKRAVGIYQQSRAYNWGIYDASSGKCCHMRDADTTKCAGQKQVCKRMTPLPNRCYKRNENIFDLEKEYPKFLMEIYERRQGNMNCDLMRYDKCYYQPSDKNRRYQRTWPECPLIWLRPKQTCCYDREYYPPMKRRQRPPSGPPLTAIEKHHHAMRLLCASYLTWPGCKTGRKPPKCLKGRRPTVCQKELAPYPSFSECNKQCMTRVCPLQCTCRIFPNMCDVWSAYHHNRGKLKSCTQALVSFCPFKTRIRYP</sequence>
<evidence type="ECO:0000313" key="2">
    <source>
        <dbReference type="Proteomes" id="UP000007798"/>
    </source>
</evidence>
<dbReference type="InterPro" id="IPR006611">
    <property type="entry name" value="DUF1431_DROsp"/>
</dbReference>
<dbReference type="Proteomes" id="UP000007798">
    <property type="component" value="Unassembled WGS sequence"/>
</dbReference>
<dbReference type="AlphaFoldDB" id="B4MRG9"/>
<evidence type="ECO:0000313" key="1">
    <source>
        <dbReference type="EMBL" id="EDW74708.1"/>
    </source>
</evidence>
<dbReference type="PhylomeDB" id="B4MRG9"/>
<dbReference type="Pfam" id="PF07248">
    <property type="entry name" value="DUF1431"/>
    <property type="match status" value="1"/>
</dbReference>
<keyword evidence="2" id="KW-1185">Reference proteome</keyword>